<dbReference type="InterPro" id="IPR001078">
    <property type="entry name" value="2-oxoacid_DH_actylTfrase"/>
</dbReference>
<dbReference type="SUPFAM" id="SSF52777">
    <property type="entry name" value="CoA-dependent acyltransferases"/>
    <property type="match status" value="1"/>
</dbReference>
<evidence type="ECO:0000313" key="8">
    <source>
        <dbReference type="EMBL" id="MDT0435716.1"/>
    </source>
</evidence>
<accession>A0ABD5EM45</accession>
<keyword evidence="9" id="KW-1185">Reference proteome</keyword>
<comment type="caution">
    <text evidence="8">The sequence shown here is derived from an EMBL/GenBank/DDBJ whole genome shotgun (WGS) entry which is preliminary data.</text>
</comment>
<dbReference type="InterPro" id="IPR023213">
    <property type="entry name" value="CAT-like_dom_sf"/>
</dbReference>
<feature type="compositionally biased region" description="Low complexity" evidence="5">
    <location>
        <begin position="124"/>
        <end position="168"/>
    </location>
</feature>
<reference evidence="9" key="1">
    <citation type="submission" date="2023-07" db="EMBL/GenBank/DDBJ databases">
        <title>30 novel species of actinomycetes from the DSMZ collection.</title>
        <authorList>
            <person name="Nouioui I."/>
        </authorList>
    </citation>
    <scope>NUCLEOTIDE SEQUENCE [LARGE SCALE GENOMIC DNA]</scope>
    <source>
        <strain evidence="9">DSM 41981</strain>
    </source>
</reference>
<proteinExistence type="inferred from homology"/>
<keyword evidence="4 8" id="KW-0012">Acyltransferase</keyword>
<comment type="similarity">
    <text evidence="2 4">Belongs to the 2-oxoacid dehydrogenase family.</text>
</comment>
<evidence type="ECO:0000256" key="5">
    <source>
        <dbReference type="SAM" id="MobiDB-lite"/>
    </source>
</evidence>
<keyword evidence="3 4" id="KW-0450">Lipoyl</keyword>
<dbReference type="InterPro" id="IPR045257">
    <property type="entry name" value="E2/Pdx1"/>
</dbReference>
<dbReference type="EMBL" id="JAVRES010000004">
    <property type="protein sequence ID" value="MDT0435716.1"/>
    <property type="molecule type" value="Genomic_DNA"/>
</dbReference>
<evidence type="ECO:0000259" key="6">
    <source>
        <dbReference type="PROSITE" id="PS50968"/>
    </source>
</evidence>
<evidence type="ECO:0000313" key="9">
    <source>
        <dbReference type="Proteomes" id="UP001183535"/>
    </source>
</evidence>
<feature type="region of interest" description="Disordered" evidence="5">
    <location>
        <begin position="216"/>
        <end position="258"/>
    </location>
</feature>
<comment type="cofactor">
    <cofactor evidence="1 4">
        <name>(R)-lipoate</name>
        <dbReference type="ChEBI" id="CHEBI:83088"/>
    </cofactor>
</comment>
<protein>
    <recommendedName>
        <fullName evidence="4">Dihydrolipoamide acetyltransferase component of pyruvate dehydrogenase complex</fullName>
        <ecNumber evidence="4">2.3.1.-</ecNumber>
    </recommendedName>
</protein>
<evidence type="ECO:0000256" key="2">
    <source>
        <dbReference type="ARBA" id="ARBA00007317"/>
    </source>
</evidence>
<evidence type="ECO:0000256" key="3">
    <source>
        <dbReference type="ARBA" id="ARBA00022823"/>
    </source>
</evidence>
<dbReference type="Pfam" id="PF00364">
    <property type="entry name" value="Biotin_lipoyl"/>
    <property type="match status" value="1"/>
</dbReference>
<dbReference type="Gene3D" id="3.30.559.10">
    <property type="entry name" value="Chloramphenicol acetyltransferase-like domain"/>
    <property type="match status" value="1"/>
</dbReference>
<organism evidence="8 9">
    <name type="scientific">Streptomyces doudnae</name>
    <dbReference type="NCBI Taxonomy" id="3075536"/>
    <lineage>
        <taxon>Bacteria</taxon>
        <taxon>Bacillati</taxon>
        <taxon>Actinomycetota</taxon>
        <taxon>Actinomycetes</taxon>
        <taxon>Kitasatosporales</taxon>
        <taxon>Streptomycetaceae</taxon>
        <taxon>Streptomyces</taxon>
    </lineage>
</organism>
<name>A0ABD5EM45_9ACTN</name>
<dbReference type="InterPro" id="IPR000089">
    <property type="entry name" value="Biotin_lipoyl"/>
</dbReference>
<dbReference type="InterPro" id="IPR011053">
    <property type="entry name" value="Single_hybrid_motif"/>
</dbReference>
<dbReference type="PROSITE" id="PS51826">
    <property type="entry name" value="PSBD"/>
    <property type="match status" value="1"/>
</dbReference>
<feature type="domain" description="Peripheral subunit-binding (PSBD)" evidence="7">
    <location>
        <begin position="176"/>
        <end position="213"/>
    </location>
</feature>
<dbReference type="RefSeq" id="WP_311638596.1">
    <property type="nucleotide sequence ID" value="NZ_JAVRES010000004.1"/>
</dbReference>
<feature type="compositionally biased region" description="Pro residues" evidence="5">
    <location>
        <begin position="229"/>
        <end position="256"/>
    </location>
</feature>
<dbReference type="CDD" id="cd06849">
    <property type="entry name" value="lipoyl_domain"/>
    <property type="match status" value="1"/>
</dbReference>
<dbReference type="PANTHER" id="PTHR23151:SF90">
    <property type="entry name" value="DIHYDROLIPOYLLYSINE-RESIDUE ACETYLTRANSFERASE COMPONENT OF PYRUVATE DEHYDROGENASE COMPLEX, MITOCHONDRIAL-RELATED"/>
    <property type="match status" value="1"/>
</dbReference>
<gene>
    <name evidence="8" type="ORF">RM877_13575</name>
</gene>
<dbReference type="AlphaFoldDB" id="A0ABD5EM45"/>
<dbReference type="InterPro" id="IPR036625">
    <property type="entry name" value="E3-bd_dom_sf"/>
</dbReference>
<dbReference type="Pfam" id="PF02817">
    <property type="entry name" value="E3_binding"/>
    <property type="match status" value="1"/>
</dbReference>
<dbReference type="GO" id="GO:0016746">
    <property type="term" value="F:acyltransferase activity"/>
    <property type="evidence" value="ECO:0007669"/>
    <property type="project" value="UniProtKB-KW"/>
</dbReference>
<keyword evidence="4 8" id="KW-0808">Transferase</keyword>
<dbReference type="PROSITE" id="PS50968">
    <property type="entry name" value="BIOTINYL_LIPOYL"/>
    <property type="match status" value="1"/>
</dbReference>
<feature type="compositionally biased region" description="Low complexity" evidence="5">
    <location>
        <begin position="216"/>
        <end position="228"/>
    </location>
</feature>
<feature type="domain" description="Lipoyl-binding" evidence="6">
    <location>
        <begin position="2"/>
        <end position="77"/>
    </location>
</feature>
<sequence length="489" mass="49074">MAILLRVPEVAAGATEALLAQWLVAENTPFRAGDPLALIETDKAVVEIEAEADAVLLRRLAEGGTTVQVGAPMALLGAPSDTAADVGRLLAELGIDHPGPSEPGPAGNGAVPPSEPGPAGSGGASSAAPDRGSASAPESVPGPGSSPGPGAAQGDVSAPVPAAAGSVPRDGSGRIFATPLVRRLLAGSGIALESITGTGPNGRIVRRDAERALAAAAEAAASAGGAPPAADPAPPAAPTPTPAPAPAPAPAVPVPAGPVGGGAVDPELVPHSRIRRAIASRLTASKQTVPHFYLRRTATLDALLDLRARLNEVAPHRVSVNDLLIKAVAVAYQQVPEANVVWTEDGMRRFGTIDVGVAIAAERGLVTPVVRDVGRSSPGTVAAAVRGFADAADSGRLAQRDLEGGTITVSNLGMHGVEEFSAIINPPQSAILAVGAGRQEPVVEDGEVRVRTRMTLVLSADHRAVDGLLAARWMAALVAAVEEPLRLLA</sequence>
<dbReference type="SUPFAM" id="SSF51230">
    <property type="entry name" value="Single hybrid motif"/>
    <property type="match status" value="1"/>
</dbReference>
<dbReference type="Gene3D" id="2.40.50.100">
    <property type="match status" value="1"/>
</dbReference>
<dbReference type="Proteomes" id="UP001183535">
    <property type="component" value="Unassembled WGS sequence"/>
</dbReference>
<dbReference type="InterPro" id="IPR004167">
    <property type="entry name" value="PSBD"/>
</dbReference>
<evidence type="ECO:0000256" key="4">
    <source>
        <dbReference type="RuleBase" id="RU003423"/>
    </source>
</evidence>
<dbReference type="SUPFAM" id="SSF47005">
    <property type="entry name" value="Peripheral subunit-binding domain of 2-oxo acid dehydrogenase complex"/>
    <property type="match status" value="1"/>
</dbReference>
<evidence type="ECO:0000256" key="1">
    <source>
        <dbReference type="ARBA" id="ARBA00001938"/>
    </source>
</evidence>
<dbReference type="EC" id="2.3.1.-" evidence="4"/>
<dbReference type="Pfam" id="PF00198">
    <property type="entry name" value="2-oxoacid_dh"/>
    <property type="match status" value="1"/>
</dbReference>
<feature type="region of interest" description="Disordered" evidence="5">
    <location>
        <begin position="93"/>
        <end position="173"/>
    </location>
</feature>
<dbReference type="Gene3D" id="4.10.320.10">
    <property type="entry name" value="E3-binding domain"/>
    <property type="match status" value="1"/>
</dbReference>
<dbReference type="PANTHER" id="PTHR23151">
    <property type="entry name" value="DIHYDROLIPOAMIDE ACETYL/SUCCINYL-TRANSFERASE-RELATED"/>
    <property type="match status" value="1"/>
</dbReference>
<evidence type="ECO:0000259" key="7">
    <source>
        <dbReference type="PROSITE" id="PS51826"/>
    </source>
</evidence>